<gene>
    <name evidence="10" type="ORF">VSH64_41520</name>
</gene>
<name>A0ABZ1I5V0_9PSEU</name>
<dbReference type="RefSeq" id="WP_326568188.1">
    <property type="nucleotide sequence ID" value="NZ_CP142149.1"/>
</dbReference>
<dbReference type="Pfam" id="PF00069">
    <property type="entry name" value="Pkinase"/>
    <property type="match status" value="1"/>
</dbReference>
<evidence type="ECO:0000256" key="6">
    <source>
        <dbReference type="ARBA" id="ARBA00022840"/>
    </source>
</evidence>
<feature type="transmembrane region" description="Helical" evidence="8">
    <location>
        <begin position="368"/>
        <end position="390"/>
    </location>
</feature>
<sequence>MSSEGTIVGGRYRLDQPIGRGRAGIVWQAFDTRLFRTVAMKRMYLPVGLPPDRAEQARATVMQEGKDAARVDHASAITVYDVLPDGPDVWLVMEYIPSRGMASFLAEHGRLTPEQAASLGIMLGDAMAAIHAAGIVHRTLEPGTVLLADDGSVKLTDIGITGGGPHPAYRAPEVTRGAPASPAADVFSLGATLYTAVEGVAPFGDDGESSERPPQNAGVLAGALRKMLRMDPTARPTMADTVAALSAITEGREQTAFIPPTAPAMPTMPAAWPMPPNQTGQPGPVQPGQPGPLMQMPVQQVPYAPAAPQPLQQPMAAQPTQQMMPAQPAHPPQQAQPQPPTARFVPSAAQQAASAAEVRQKAAARRKLILTVAAILCAVLIGIGVSELLFV</sequence>
<evidence type="ECO:0000256" key="7">
    <source>
        <dbReference type="SAM" id="MobiDB-lite"/>
    </source>
</evidence>
<evidence type="ECO:0000313" key="11">
    <source>
        <dbReference type="Proteomes" id="UP001330812"/>
    </source>
</evidence>
<proteinExistence type="predicted"/>
<keyword evidence="4" id="KW-0547">Nucleotide-binding</keyword>
<keyword evidence="5 10" id="KW-0418">Kinase</keyword>
<dbReference type="PROSITE" id="PS50011">
    <property type="entry name" value="PROTEIN_KINASE_DOM"/>
    <property type="match status" value="1"/>
</dbReference>
<keyword evidence="3" id="KW-0808">Transferase</keyword>
<evidence type="ECO:0000259" key="9">
    <source>
        <dbReference type="PROSITE" id="PS50011"/>
    </source>
</evidence>
<accession>A0ABZ1I5V0</accession>
<dbReference type="Gene3D" id="3.30.200.20">
    <property type="entry name" value="Phosphorylase Kinase, domain 1"/>
    <property type="match status" value="1"/>
</dbReference>
<feature type="region of interest" description="Disordered" evidence="7">
    <location>
        <begin position="309"/>
        <end position="349"/>
    </location>
</feature>
<reference evidence="10 11" key="1">
    <citation type="journal article" date="2015" name="Int. J. Syst. Evol. Microbiol.">
        <title>Amycolatopsis rhabdoformis sp. nov., an actinomycete isolated from a tropical forest soil.</title>
        <authorList>
            <person name="Souza W.R."/>
            <person name="Silva R.E."/>
            <person name="Goodfellow M."/>
            <person name="Busarakam K."/>
            <person name="Figueiro F.S."/>
            <person name="Ferreira D."/>
            <person name="Rodrigues-Filho E."/>
            <person name="Moraes L.A.B."/>
            <person name="Zucchi T.D."/>
        </authorList>
    </citation>
    <scope>NUCLEOTIDE SEQUENCE [LARGE SCALE GENOMIC DNA]</scope>
    <source>
        <strain evidence="10 11">NCIMB 14900</strain>
    </source>
</reference>
<dbReference type="SUPFAM" id="SSF56112">
    <property type="entry name" value="Protein kinase-like (PK-like)"/>
    <property type="match status" value="1"/>
</dbReference>
<dbReference type="PANTHER" id="PTHR43289:SF6">
    <property type="entry name" value="SERINE_THREONINE-PROTEIN KINASE NEKL-3"/>
    <property type="match status" value="1"/>
</dbReference>
<evidence type="ECO:0000256" key="8">
    <source>
        <dbReference type="SAM" id="Phobius"/>
    </source>
</evidence>
<dbReference type="EMBL" id="CP142149">
    <property type="protein sequence ID" value="WSE29223.1"/>
    <property type="molecule type" value="Genomic_DNA"/>
</dbReference>
<dbReference type="EC" id="2.7.11.1" evidence="1"/>
<keyword evidence="2" id="KW-0723">Serine/threonine-protein kinase</keyword>
<feature type="region of interest" description="Disordered" evidence="7">
    <location>
        <begin position="273"/>
        <end position="293"/>
    </location>
</feature>
<dbReference type="PANTHER" id="PTHR43289">
    <property type="entry name" value="MITOGEN-ACTIVATED PROTEIN KINASE KINASE KINASE 20-RELATED"/>
    <property type="match status" value="1"/>
</dbReference>
<evidence type="ECO:0000256" key="2">
    <source>
        <dbReference type="ARBA" id="ARBA00022527"/>
    </source>
</evidence>
<dbReference type="CDD" id="cd14014">
    <property type="entry name" value="STKc_PknB_like"/>
    <property type="match status" value="1"/>
</dbReference>
<feature type="compositionally biased region" description="Low complexity" evidence="7">
    <location>
        <begin position="309"/>
        <end position="336"/>
    </location>
</feature>
<keyword evidence="8" id="KW-0812">Transmembrane</keyword>
<evidence type="ECO:0000256" key="3">
    <source>
        <dbReference type="ARBA" id="ARBA00022679"/>
    </source>
</evidence>
<keyword evidence="6" id="KW-0067">ATP-binding</keyword>
<protein>
    <recommendedName>
        <fullName evidence="1">non-specific serine/threonine protein kinase</fullName>
        <ecNumber evidence="1">2.7.11.1</ecNumber>
    </recommendedName>
</protein>
<keyword evidence="11" id="KW-1185">Reference proteome</keyword>
<evidence type="ECO:0000256" key="5">
    <source>
        <dbReference type="ARBA" id="ARBA00022777"/>
    </source>
</evidence>
<keyword evidence="8" id="KW-1133">Transmembrane helix</keyword>
<evidence type="ECO:0000256" key="4">
    <source>
        <dbReference type="ARBA" id="ARBA00022741"/>
    </source>
</evidence>
<feature type="domain" description="Protein kinase" evidence="9">
    <location>
        <begin position="12"/>
        <end position="258"/>
    </location>
</feature>
<evidence type="ECO:0000313" key="10">
    <source>
        <dbReference type="EMBL" id="WSE29223.1"/>
    </source>
</evidence>
<feature type="compositionally biased region" description="Low complexity" evidence="7">
    <location>
        <begin position="273"/>
        <end position="283"/>
    </location>
</feature>
<keyword evidence="8" id="KW-0472">Membrane</keyword>
<dbReference type="GO" id="GO:0016301">
    <property type="term" value="F:kinase activity"/>
    <property type="evidence" value="ECO:0007669"/>
    <property type="project" value="UniProtKB-KW"/>
</dbReference>
<evidence type="ECO:0000256" key="1">
    <source>
        <dbReference type="ARBA" id="ARBA00012513"/>
    </source>
</evidence>
<dbReference type="InterPro" id="IPR000719">
    <property type="entry name" value="Prot_kinase_dom"/>
</dbReference>
<dbReference type="Gene3D" id="1.10.510.10">
    <property type="entry name" value="Transferase(Phosphotransferase) domain 1"/>
    <property type="match status" value="1"/>
</dbReference>
<organism evidence="10 11">
    <name type="scientific">Amycolatopsis rhabdoformis</name>
    <dbReference type="NCBI Taxonomy" id="1448059"/>
    <lineage>
        <taxon>Bacteria</taxon>
        <taxon>Bacillati</taxon>
        <taxon>Actinomycetota</taxon>
        <taxon>Actinomycetes</taxon>
        <taxon>Pseudonocardiales</taxon>
        <taxon>Pseudonocardiaceae</taxon>
        <taxon>Amycolatopsis</taxon>
    </lineage>
</organism>
<dbReference type="InterPro" id="IPR011009">
    <property type="entry name" value="Kinase-like_dom_sf"/>
</dbReference>
<dbReference type="Proteomes" id="UP001330812">
    <property type="component" value="Chromosome"/>
</dbReference>